<sequence length="74" mass="8051">MWRSAWSCPSRALPAARTALPACRRSSIVASARVQAPVRPALAAALSRAWACRDRNRRPVSSPMFTSSTPDSVR</sequence>
<organism evidence="1 2">
    <name type="scientific">Citricoccus parietis</name>
    <dbReference type="NCBI Taxonomy" id="592307"/>
    <lineage>
        <taxon>Bacteria</taxon>
        <taxon>Bacillati</taxon>
        <taxon>Actinomycetota</taxon>
        <taxon>Actinomycetes</taxon>
        <taxon>Micrococcales</taxon>
        <taxon>Micrococcaceae</taxon>
        <taxon>Citricoccus</taxon>
    </lineage>
</organism>
<reference evidence="1 2" key="1">
    <citation type="submission" date="2024-09" db="EMBL/GenBank/DDBJ databases">
        <authorList>
            <person name="Sun Q."/>
            <person name="Mori K."/>
        </authorList>
    </citation>
    <scope>NUCLEOTIDE SEQUENCE [LARGE SCALE GENOMIC DNA]</scope>
    <source>
        <strain evidence="1 2">CCM 7609</strain>
    </source>
</reference>
<accession>A0ABV5FXD3</accession>
<dbReference type="EMBL" id="JBHMFI010000001">
    <property type="protein sequence ID" value="MFB9071089.1"/>
    <property type="molecule type" value="Genomic_DNA"/>
</dbReference>
<dbReference type="Proteomes" id="UP001589575">
    <property type="component" value="Unassembled WGS sequence"/>
</dbReference>
<gene>
    <name evidence="1" type="ORF">ACFFX0_07740</name>
</gene>
<comment type="caution">
    <text evidence="1">The sequence shown here is derived from an EMBL/GenBank/DDBJ whole genome shotgun (WGS) entry which is preliminary data.</text>
</comment>
<evidence type="ECO:0000313" key="2">
    <source>
        <dbReference type="Proteomes" id="UP001589575"/>
    </source>
</evidence>
<evidence type="ECO:0000313" key="1">
    <source>
        <dbReference type="EMBL" id="MFB9071089.1"/>
    </source>
</evidence>
<evidence type="ECO:0008006" key="3">
    <source>
        <dbReference type="Google" id="ProtNLM"/>
    </source>
</evidence>
<name>A0ABV5FXD3_9MICC</name>
<keyword evidence="2" id="KW-1185">Reference proteome</keyword>
<proteinExistence type="predicted"/>
<protein>
    <recommendedName>
        <fullName evidence="3">Secreted protein</fullName>
    </recommendedName>
</protein>